<name>A0AAV5UA90_9BILA</name>
<comment type="caution">
    <text evidence="1">The sequence shown here is derived from an EMBL/GenBank/DDBJ whole genome shotgun (WGS) entry which is preliminary data.</text>
</comment>
<gene>
    <name evidence="1" type="ORF">PENTCL1PPCAC_25555</name>
</gene>
<dbReference type="AlphaFoldDB" id="A0AAV5UA90"/>
<organism evidence="1 2">
    <name type="scientific">Pristionchus entomophagus</name>
    <dbReference type="NCBI Taxonomy" id="358040"/>
    <lineage>
        <taxon>Eukaryota</taxon>
        <taxon>Metazoa</taxon>
        <taxon>Ecdysozoa</taxon>
        <taxon>Nematoda</taxon>
        <taxon>Chromadorea</taxon>
        <taxon>Rhabditida</taxon>
        <taxon>Rhabditina</taxon>
        <taxon>Diplogasteromorpha</taxon>
        <taxon>Diplogasteroidea</taxon>
        <taxon>Neodiplogasteridae</taxon>
        <taxon>Pristionchus</taxon>
    </lineage>
</organism>
<feature type="non-terminal residue" evidence="1">
    <location>
        <position position="65"/>
    </location>
</feature>
<dbReference type="Proteomes" id="UP001432027">
    <property type="component" value="Unassembled WGS sequence"/>
</dbReference>
<dbReference type="EMBL" id="BTSX01000006">
    <property type="protein sequence ID" value="GMT03381.1"/>
    <property type="molecule type" value="Genomic_DNA"/>
</dbReference>
<evidence type="ECO:0000313" key="1">
    <source>
        <dbReference type="EMBL" id="GMT03381.1"/>
    </source>
</evidence>
<evidence type="ECO:0000313" key="2">
    <source>
        <dbReference type="Proteomes" id="UP001432027"/>
    </source>
</evidence>
<keyword evidence="2" id="KW-1185">Reference proteome</keyword>
<proteinExistence type="predicted"/>
<feature type="non-terminal residue" evidence="1">
    <location>
        <position position="1"/>
    </location>
</feature>
<sequence length="65" mass="7052">PSTEGSRVATVGLIGTGRSIPSPSRASLSTILRCFEEIGNSTGSRESFSIKMLLCFFFFSSLRFN</sequence>
<reference evidence="1" key="1">
    <citation type="submission" date="2023-10" db="EMBL/GenBank/DDBJ databases">
        <title>Genome assembly of Pristionchus species.</title>
        <authorList>
            <person name="Yoshida K."/>
            <person name="Sommer R.J."/>
        </authorList>
    </citation>
    <scope>NUCLEOTIDE SEQUENCE</scope>
    <source>
        <strain evidence="1">RS0144</strain>
    </source>
</reference>
<accession>A0AAV5UA90</accession>
<protein>
    <submittedName>
        <fullName evidence="1">Uncharacterized protein</fullName>
    </submittedName>
</protein>